<dbReference type="InterPro" id="IPR000944">
    <property type="entry name" value="Tscrpt_reg_Rrf2"/>
</dbReference>
<gene>
    <name evidence="1" type="ORF">H663_013855</name>
</gene>
<comment type="caution">
    <text evidence="1">The sequence shown here is derived from an EMBL/GenBank/DDBJ whole genome shotgun (WGS) entry which is preliminary data.</text>
</comment>
<proteinExistence type="predicted"/>
<dbReference type="Proteomes" id="UP000037507">
    <property type="component" value="Unassembled WGS sequence"/>
</dbReference>
<evidence type="ECO:0000313" key="1">
    <source>
        <dbReference type="EMBL" id="PVE42126.1"/>
    </source>
</evidence>
<dbReference type="InterPro" id="IPR036388">
    <property type="entry name" value="WH-like_DNA-bd_sf"/>
</dbReference>
<reference evidence="1" key="1">
    <citation type="submission" date="2017-04" db="EMBL/GenBank/DDBJ databases">
        <title>Unexpected and diverse lifestyles within the genus Limnohabitans.</title>
        <authorList>
            <person name="Kasalicky V."/>
            <person name="Mehrshad M."/>
            <person name="Andrei S.-A."/>
            <person name="Salcher M."/>
            <person name="Kratochvilova H."/>
            <person name="Simek K."/>
            <person name="Ghai R."/>
        </authorList>
    </citation>
    <scope>NUCLEOTIDE SEQUENCE [LARGE SCALE GENOMIC DNA]</scope>
    <source>
        <strain evidence="1">II-D5</strain>
    </source>
</reference>
<dbReference type="EMBL" id="LFYT02000019">
    <property type="protein sequence ID" value="PVE42126.1"/>
    <property type="molecule type" value="Genomic_DNA"/>
</dbReference>
<keyword evidence="2" id="KW-1185">Reference proteome</keyword>
<dbReference type="InterPro" id="IPR030489">
    <property type="entry name" value="TR_Rrf2-type_CS"/>
</dbReference>
<dbReference type="GO" id="GO:0003700">
    <property type="term" value="F:DNA-binding transcription factor activity"/>
    <property type="evidence" value="ECO:0007669"/>
    <property type="project" value="TreeGrafter"/>
</dbReference>
<dbReference type="InterPro" id="IPR036390">
    <property type="entry name" value="WH_DNA-bd_sf"/>
</dbReference>
<dbReference type="RefSeq" id="WP_053171653.1">
    <property type="nucleotide sequence ID" value="NZ_LFYT02000019.1"/>
</dbReference>
<dbReference type="PROSITE" id="PS51197">
    <property type="entry name" value="HTH_RRF2_2"/>
    <property type="match status" value="1"/>
</dbReference>
<dbReference type="SUPFAM" id="SSF46785">
    <property type="entry name" value="Winged helix' DNA-binding domain"/>
    <property type="match status" value="1"/>
</dbReference>
<protein>
    <submittedName>
        <fullName evidence="1">Transcriptional regulator</fullName>
    </submittedName>
</protein>
<dbReference type="OrthoDB" id="9795923at2"/>
<dbReference type="InterPro" id="IPR011991">
    <property type="entry name" value="ArsR-like_HTH"/>
</dbReference>
<dbReference type="CDD" id="cd00090">
    <property type="entry name" value="HTH_ARSR"/>
    <property type="match status" value="1"/>
</dbReference>
<dbReference type="PANTHER" id="PTHR33221:SF15">
    <property type="entry name" value="HTH-TYPE TRANSCRIPTIONAL REGULATOR YWGB-RELATED"/>
    <property type="match status" value="1"/>
</dbReference>
<dbReference type="PROSITE" id="PS01332">
    <property type="entry name" value="HTH_RRF2_1"/>
    <property type="match status" value="1"/>
</dbReference>
<sequence length="164" mass="17785">MILKKTAKAVDIAVFITARASLNPVTTEDIASGLSLSSSYTESILKDLREAGLIRAHRGPGGGYQIRGNPEDISLWDVVKHFEEVHSFDTLYPKADHPMKGLEAAIQDQLRALLQAQTLADVAVPILPSGAKVTAMLGQFRLKPLPPPIMPKAPNSVFQLSMML</sequence>
<name>A0A2T7UBP0_9BURK</name>
<dbReference type="Pfam" id="PF02082">
    <property type="entry name" value="Rrf2"/>
    <property type="match status" value="1"/>
</dbReference>
<accession>A0A2T7UBP0</accession>
<dbReference type="NCBIfam" id="TIGR00738">
    <property type="entry name" value="rrf2_super"/>
    <property type="match status" value="1"/>
</dbReference>
<dbReference type="Gene3D" id="1.10.10.10">
    <property type="entry name" value="Winged helix-like DNA-binding domain superfamily/Winged helix DNA-binding domain"/>
    <property type="match status" value="1"/>
</dbReference>
<dbReference type="STRING" id="1293045.H663_06365"/>
<dbReference type="AlphaFoldDB" id="A0A2T7UBP0"/>
<dbReference type="GO" id="GO:0005829">
    <property type="term" value="C:cytosol"/>
    <property type="evidence" value="ECO:0007669"/>
    <property type="project" value="TreeGrafter"/>
</dbReference>
<dbReference type="PANTHER" id="PTHR33221">
    <property type="entry name" value="WINGED HELIX-TURN-HELIX TRANSCRIPTIONAL REGULATOR, RRF2 FAMILY"/>
    <property type="match status" value="1"/>
</dbReference>
<organism evidence="1 2">
    <name type="scientific">Limnohabitans planktonicus II-D5</name>
    <dbReference type="NCBI Taxonomy" id="1293045"/>
    <lineage>
        <taxon>Bacteria</taxon>
        <taxon>Pseudomonadati</taxon>
        <taxon>Pseudomonadota</taxon>
        <taxon>Betaproteobacteria</taxon>
        <taxon>Burkholderiales</taxon>
        <taxon>Comamonadaceae</taxon>
        <taxon>Limnohabitans</taxon>
    </lineage>
</organism>
<evidence type="ECO:0000313" key="2">
    <source>
        <dbReference type="Proteomes" id="UP000037507"/>
    </source>
</evidence>